<accession>A0A395INJ2</accession>
<reference evidence="7 8" key="1">
    <citation type="submission" date="2018-06" db="EMBL/GenBank/DDBJ databases">
        <title>Genome Sequence of the Brown Rot Fungal Pathogen Monilinia fructigena.</title>
        <authorList>
            <person name="Landi L."/>
            <person name="De Miccolis Angelini R.M."/>
            <person name="Pollastro S."/>
            <person name="Abate D."/>
            <person name="Faretra F."/>
            <person name="Romanazzi G."/>
        </authorList>
    </citation>
    <scope>NUCLEOTIDE SEQUENCE [LARGE SCALE GENOMIC DNA]</scope>
    <source>
        <strain evidence="7 8">Mfrg269</strain>
    </source>
</reference>
<dbReference type="InterPro" id="IPR013083">
    <property type="entry name" value="Znf_RING/FYVE/PHD"/>
</dbReference>
<dbReference type="Pfam" id="PF13639">
    <property type="entry name" value="zf-RING_2"/>
    <property type="match status" value="1"/>
</dbReference>
<evidence type="ECO:0000256" key="4">
    <source>
        <dbReference type="PROSITE-ProRule" id="PRU00175"/>
    </source>
</evidence>
<dbReference type="GO" id="GO:0008270">
    <property type="term" value="F:zinc ion binding"/>
    <property type="evidence" value="ECO:0007669"/>
    <property type="project" value="UniProtKB-KW"/>
</dbReference>
<dbReference type="InterPro" id="IPR011016">
    <property type="entry name" value="Znf_RING-CH"/>
</dbReference>
<name>A0A395INJ2_9HELO</name>
<evidence type="ECO:0000313" key="8">
    <source>
        <dbReference type="Proteomes" id="UP000249056"/>
    </source>
</evidence>
<evidence type="ECO:0000256" key="3">
    <source>
        <dbReference type="ARBA" id="ARBA00022833"/>
    </source>
</evidence>
<evidence type="ECO:0000313" key="7">
    <source>
        <dbReference type="EMBL" id="RAL61424.1"/>
    </source>
</evidence>
<keyword evidence="5" id="KW-0175">Coiled coil</keyword>
<proteinExistence type="predicted"/>
<dbReference type="OrthoDB" id="8062037at2759"/>
<dbReference type="PANTHER" id="PTHR45969">
    <property type="entry name" value="RING ZINC FINGER PROTEIN-RELATED"/>
    <property type="match status" value="1"/>
</dbReference>
<evidence type="ECO:0000256" key="5">
    <source>
        <dbReference type="SAM" id="Coils"/>
    </source>
</evidence>
<dbReference type="GO" id="GO:0016567">
    <property type="term" value="P:protein ubiquitination"/>
    <property type="evidence" value="ECO:0007669"/>
    <property type="project" value="TreeGrafter"/>
</dbReference>
<evidence type="ECO:0000259" key="6">
    <source>
        <dbReference type="PROSITE" id="PS50089"/>
    </source>
</evidence>
<dbReference type="Proteomes" id="UP000249056">
    <property type="component" value="Unassembled WGS sequence"/>
</dbReference>
<keyword evidence="8" id="KW-1185">Reference proteome</keyword>
<feature type="coiled-coil region" evidence="5">
    <location>
        <begin position="307"/>
        <end position="334"/>
    </location>
</feature>
<dbReference type="InterPro" id="IPR001841">
    <property type="entry name" value="Znf_RING"/>
</dbReference>
<dbReference type="SMART" id="SM00744">
    <property type="entry name" value="RINGv"/>
    <property type="match status" value="1"/>
</dbReference>
<gene>
    <name evidence="7" type="ORF">DID88_009354</name>
</gene>
<sequence>MPSRSIKNGTRPISKDQFIFPTSQNTKINTHIAKKLQPPIRRSIVSLTHPNPFKMPPQLTPIRVDSLPADQRICAICQEALGGGESGEAVKTQCNHAFDRHCITHWLDGDNSTCPICREEIRQVGGGRLRDQLRNVSRMVRRARERDEDEREQMRQAQADYGDTDGFNSPESEDYFPLWEEFEPLPPSSPGNFTNQRPRNHSQPATRILVPTGSRNSMQRAQSEYAHALSLIEEIDNRIFNQARVSDRANTVHHRAERNIQEAFSQLIIAQQSQDRYEIQHALAMQESVTPLLNEAYHALQYEGAVLAQMIGERERADDRLTAARQRFADEREEYMHGVRRMFNLKKNYEQ</sequence>
<organism evidence="7 8">
    <name type="scientific">Monilinia fructigena</name>
    <dbReference type="NCBI Taxonomy" id="38457"/>
    <lineage>
        <taxon>Eukaryota</taxon>
        <taxon>Fungi</taxon>
        <taxon>Dikarya</taxon>
        <taxon>Ascomycota</taxon>
        <taxon>Pezizomycotina</taxon>
        <taxon>Leotiomycetes</taxon>
        <taxon>Helotiales</taxon>
        <taxon>Sclerotiniaceae</taxon>
        <taxon>Monilinia</taxon>
    </lineage>
</organism>
<dbReference type="Gene3D" id="3.30.40.10">
    <property type="entry name" value="Zinc/RING finger domain, C3HC4 (zinc finger)"/>
    <property type="match status" value="1"/>
</dbReference>
<feature type="domain" description="RING-type" evidence="6">
    <location>
        <begin position="74"/>
        <end position="118"/>
    </location>
</feature>
<keyword evidence="1" id="KW-0479">Metal-binding</keyword>
<dbReference type="SUPFAM" id="SSF57850">
    <property type="entry name" value="RING/U-box"/>
    <property type="match status" value="1"/>
</dbReference>
<keyword evidence="3" id="KW-0862">Zinc</keyword>
<evidence type="ECO:0000256" key="1">
    <source>
        <dbReference type="ARBA" id="ARBA00022723"/>
    </source>
</evidence>
<dbReference type="GO" id="GO:0061630">
    <property type="term" value="F:ubiquitin protein ligase activity"/>
    <property type="evidence" value="ECO:0007669"/>
    <property type="project" value="TreeGrafter"/>
</dbReference>
<comment type="caution">
    <text evidence="7">The sequence shown here is derived from an EMBL/GenBank/DDBJ whole genome shotgun (WGS) entry which is preliminary data.</text>
</comment>
<dbReference type="PANTHER" id="PTHR45969:SF69">
    <property type="entry name" value="FINGER DOMAIN PROTEIN, PUTATIVE (AFU_ORTHOLOGUE AFUA_3G12190)-RELATED"/>
    <property type="match status" value="1"/>
</dbReference>
<dbReference type="SMART" id="SM00184">
    <property type="entry name" value="RING"/>
    <property type="match status" value="1"/>
</dbReference>
<protein>
    <recommendedName>
        <fullName evidence="6">RING-type domain-containing protein</fullName>
    </recommendedName>
</protein>
<dbReference type="PROSITE" id="PS50089">
    <property type="entry name" value="ZF_RING_2"/>
    <property type="match status" value="1"/>
</dbReference>
<dbReference type="AlphaFoldDB" id="A0A395INJ2"/>
<dbReference type="EMBL" id="QKRW01000031">
    <property type="protein sequence ID" value="RAL61424.1"/>
    <property type="molecule type" value="Genomic_DNA"/>
</dbReference>
<dbReference type="CDD" id="cd16448">
    <property type="entry name" value="RING-H2"/>
    <property type="match status" value="1"/>
</dbReference>
<keyword evidence="2 4" id="KW-0863">Zinc-finger</keyword>
<evidence type="ECO:0000256" key="2">
    <source>
        <dbReference type="ARBA" id="ARBA00022771"/>
    </source>
</evidence>